<keyword evidence="1" id="KW-0732">Signal</keyword>
<dbReference type="EMBL" id="CANHGI010000005">
    <property type="protein sequence ID" value="CAI5453756.1"/>
    <property type="molecule type" value="Genomic_DNA"/>
</dbReference>
<accession>A0A9P1IZ67</accession>
<dbReference type="AlphaFoldDB" id="A0A9P1IZ67"/>
<feature type="signal peptide" evidence="1">
    <location>
        <begin position="1"/>
        <end position="21"/>
    </location>
</feature>
<comment type="caution">
    <text evidence="2">The sequence shown here is derived from an EMBL/GenBank/DDBJ whole genome shotgun (WGS) entry which is preliminary data.</text>
</comment>
<protein>
    <submittedName>
        <fullName evidence="2">Uncharacterized protein</fullName>
    </submittedName>
</protein>
<evidence type="ECO:0000313" key="2">
    <source>
        <dbReference type="EMBL" id="CAI5453756.1"/>
    </source>
</evidence>
<organism evidence="2 3">
    <name type="scientific">Caenorhabditis angaria</name>
    <dbReference type="NCBI Taxonomy" id="860376"/>
    <lineage>
        <taxon>Eukaryota</taxon>
        <taxon>Metazoa</taxon>
        <taxon>Ecdysozoa</taxon>
        <taxon>Nematoda</taxon>
        <taxon>Chromadorea</taxon>
        <taxon>Rhabditida</taxon>
        <taxon>Rhabditina</taxon>
        <taxon>Rhabditomorpha</taxon>
        <taxon>Rhabditoidea</taxon>
        <taxon>Rhabditidae</taxon>
        <taxon>Peloderinae</taxon>
        <taxon>Caenorhabditis</taxon>
    </lineage>
</organism>
<keyword evidence="3" id="KW-1185">Reference proteome</keyword>
<reference evidence="2" key="1">
    <citation type="submission" date="2022-11" db="EMBL/GenBank/DDBJ databases">
        <authorList>
            <person name="Kikuchi T."/>
        </authorList>
    </citation>
    <scope>NUCLEOTIDE SEQUENCE</scope>
    <source>
        <strain evidence="2">PS1010</strain>
    </source>
</reference>
<feature type="chain" id="PRO_5040509476" evidence="1">
    <location>
        <begin position="22"/>
        <end position="211"/>
    </location>
</feature>
<gene>
    <name evidence="2" type="ORF">CAMP_LOCUS16393</name>
</gene>
<proteinExistence type="predicted"/>
<sequence>MLLKFLLVVFILYLTFEEYDALDSKDYEKIKEQWKNENVFKGRRDGIAQLARGGKLTELEIQQMIKRIEENDQQKLDAMKNEKEERFKNKKILQIIWKLAQRAEMADAYLLDVYEELGKIYEDPFLSRIDNSKLRKIRRYIRKRAKFPPQLSNQELAELEEKADEMEKLAEEEDAETISDADRRRLKQLFEEYARIFDGNDDRVYMRTAEL</sequence>
<dbReference type="Proteomes" id="UP001152747">
    <property type="component" value="Unassembled WGS sequence"/>
</dbReference>
<name>A0A9P1IZ67_9PELO</name>
<evidence type="ECO:0000313" key="3">
    <source>
        <dbReference type="Proteomes" id="UP001152747"/>
    </source>
</evidence>
<evidence type="ECO:0000256" key="1">
    <source>
        <dbReference type="SAM" id="SignalP"/>
    </source>
</evidence>